<feature type="transmembrane region" description="Helical" evidence="1">
    <location>
        <begin position="40"/>
        <end position="62"/>
    </location>
</feature>
<proteinExistence type="predicted"/>
<keyword evidence="3" id="KW-1185">Reference proteome</keyword>
<name>A0ABX1JMZ1_9MICC</name>
<evidence type="ECO:0000313" key="2">
    <source>
        <dbReference type="EMBL" id="NKX49586.1"/>
    </source>
</evidence>
<protein>
    <submittedName>
        <fullName evidence="2">Phospholipid carrier-dependent glycosyltransferase</fullName>
    </submittedName>
</protein>
<evidence type="ECO:0000313" key="3">
    <source>
        <dbReference type="Proteomes" id="UP000523795"/>
    </source>
</evidence>
<organism evidence="2 3">
    <name type="scientific">Arthrobacter deserti</name>
    <dbReference type="NCBI Taxonomy" id="1742687"/>
    <lineage>
        <taxon>Bacteria</taxon>
        <taxon>Bacillati</taxon>
        <taxon>Actinomycetota</taxon>
        <taxon>Actinomycetes</taxon>
        <taxon>Micrococcales</taxon>
        <taxon>Micrococcaceae</taxon>
        <taxon>Arthrobacter</taxon>
    </lineage>
</organism>
<evidence type="ECO:0000256" key="1">
    <source>
        <dbReference type="SAM" id="Phobius"/>
    </source>
</evidence>
<reference evidence="2 3" key="1">
    <citation type="submission" date="2020-04" db="EMBL/GenBank/DDBJ databases">
        <authorList>
            <person name="Liu S."/>
        </authorList>
    </citation>
    <scope>NUCLEOTIDE SEQUENCE [LARGE SCALE GENOMIC DNA]</scope>
    <source>
        <strain evidence="2 3">CGMCC 1.15091</strain>
    </source>
</reference>
<dbReference type="Proteomes" id="UP000523795">
    <property type="component" value="Unassembled WGS sequence"/>
</dbReference>
<feature type="transmembrane region" description="Helical" evidence="1">
    <location>
        <begin position="6"/>
        <end position="28"/>
    </location>
</feature>
<keyword evidence="1" id="KW-0812">Transmembrane</keyword>
<dbReference type="EMBL" id="JAAZSR010000025">
    <property type="protein sequence ID" value="NKX49586.1"/>
    <property type="molecule type" value="Genomic_DNA"/>
</dbReference>
<gene>
    <name evidence="2" type="ORF">HER39_03125</name>
</gene>
<keyword evidence="1" id="KW-0472">Membrane</keyword>
<comment type="caution">
    <text evidence="2">The sequence shown here is derived from an EMBL/GenBank/DDBJ whole genome shotgun (WGS) entry which is preliminary data.</text>
</comment>
<keyword evidence="1" id="KW-1133">Transmembrane helix</keyword>
<feature type="non-terminal residue" evidence="2">
    <location>
        <position position="1"/>
    </location>
</feature>
<sequence>RTMFYFYAVVFEPFLILALTYTLGLAAGRPEGPPWRRRRGILAAGLFLALALAAAAFFLPVWTADQISYEQWRWRMWMPSWI</sequence>
<accession>A0ABX1JMZ1</accession>